<proteinExistence type="predicted"/>
<dbReference type="AlphaFoldDB" id="A0AAU1UJV5"/>
<reference evidence="1" key="1">
    <citation type="submission" date="2022-10" db="EMBL/GenBank/DDBJ databases">
        <title>The complete genomes of actinobacterial strains from the NBC collection.</title>
        <authorList>
            <person name="Joergensen T.S."/>
            <person name="Alvarez Arevalo M."/>
            <person name="Sterndorff E.B."/>
            <person name="Faurdal D."/>
            <person name="Vuksanovic O."/>
            <person name="Mourched A.-S."/>
            <person name="Charusanti P."/>
            <person name="Shaw S."/>
            <person name="Blin K."/>
            <person name="Weber T."/>
        </authorList>
    </citation>
    <scope>NUCLEOTIDE SEQUENCE</scope>
    <source>
        <strain evidence="1">NBC_00119</strain>
    </source>
</reference>
<accession>A0AAU1UJV5</accession>
<protein>
    <recommendedName>
        <fullName evidence="2">Lipoprotein</fullName>
    </recommendedName>
</protein>
<organism evidence="1">
    <name type="scientific">Streptomyces sp. NBC_00119</name>
    <dbReference type="NCBI Taxonomy" id="2975659"/>
    <lineage>
        <taxon>Bacteria</taxon>
        <taxon>Bacillati</taxon>
        <taxon>Actinomycetota</taxon>
        <taxon>Actinomycetes</taxon>
        <taxon>Kitasatosporales</taxon>
        <taxon>Streptomycetaceae</taxon>
        <taxon>Streptomyces</taxon>
    </lineage>
</organism>
<sequence>MQRECVFGVAGAVLLATAGITACQGDASAAPPGAARVVKDTDDEAVIELSDGRRVSLRYQAGTGLLERHRSAGGKPWSHAKTVYATKTDPCQGIDLKAKRATVTVRANFGQYCRDGEPPTESVAAVGTGGLGKWDTHLAKNWDGWDRVDIARDGKSATFSNKSSASTTTLDWRAGKGFGEVTTTYKKLGERFLGTWRAEDGSHQVTFRQSKLNVPASATVTMLKGPTCKVRMDLINIWEDRVQPRGAKVLEGEKTTYCPPEDFNSEYVVATAGGPMELRNLGDATALVTYRKP</sequence>
<evidence type="ECO:0000313" key="1">
    <source>
        <dbReference type="EMBL" id="WTS17516.1"/>
    </source>
</evidence>
<evidence type="ECO:0008006" key="2">
    <source>
        <dbReference type="Google" id="ProtNLM"/>
    </source>
</evidence>
<gene>
    <name evidence="1" type="ORF">OHU69_44725</name>
</gene>
<dbReference type="PROSITE" id="PS51257">
    <property type="entry name" value="PROKAR_LIPOPROTEIN"/>
    <property type="match status" value="1"/>
</dbReference>
<dbReference type="EMBL" id="CP108195">
    <property type="protein sequence ID" value="WTS17516.1"/>
    <property type="molecule type" value="Genomic_DNA"/>
</dbReference>
<name>A0AAU1UJV5_9ACTN</name>